<feature type="compositionally biased region" description="Basic and acidic residues" evidence="1">
    <location>
        <begin position="683"/>
        <end position="699"/>
    </location>
</feature>
<feature type="non-terminal residue" evidence="3">
    <location>
        <position position="1"/>
    </location>
</feature>
<organism evidence="3">
    <name type="scientific">Cladocopium goreaui</name>
    <dbReference type="NCBI Taxonomy" id="2562237"/>
    <lineage>
        <taxon>Eukaryota</taxon>
        <taxon>Sar</taxon>
        <taxon>Alveolata</taxon>
        <taxon>Dinophyceae</taxon>
        <taxon>Suessiales</taxon>
        <taxon>Symbiodiniaceae</taxon>
        <taxon>Cladocopium</taxon>
    </lineage>
</organism>
<dbReference type="EMBL" id="CAMXCT010004026">
    <property type="protein sequence ID" value="CAI4007378.1"/>
    <property type="molecule type" value="Genomic_DNA"/>
</dbReference>
<dbReference type="OrthoDB" id="436967at2759"/>
<feature type="compositionally biased region" description="Pro residues" evidence="1">
    <location>
        <begin position="114"/>
        <end position="127"/>
    </location>
</feature>
<feature type="region of interest" description="Disordered" evidence="1">
    <location>
        <begin position="680"/>
        <end position="717"/>
    </location>
</feature>
<reference evidence="3" key="1">
    <citation type="submission" date="2022-10" db="EMBL/GenBank/DDBJ databases">
        <authorList>
            <person name="Chen Y."/>
            <person name="Dougan E. K."/>
            <person name="Chan C."/>
            <person name="Rhodes N."/>
            <person name="Thang M."/>
        </authorList>
    </citation>
    <scope>NUCLEOTIDE SEQUENCE</scope>
</reference>
<feature type="region of interest" description="Disordered" evidence="1">
    <location>
        <begin position="102"/>
        <end position="157"/>
    </location>
</feature>
<evidence type="ECO:0000313" key="3">
    <source>
        <dbReference type="EMBL" id="CAI4007378.1"/>
    </source>
</evidence>
<evidence type="ECO:0000256" key="1">
    <source>
        <dbReference type="SAM" id="MobiDB-lite"/>
    </source>
</evidence>
<dbReference type="EMBL" id="CAMXCT020004026">
    <property type="protein sequence ID" value="CAL1160753.1"/>
    <property type="molecule type" value="Genomic_DNA"/>
</dbReference>
<proteinExistence type="predicted"/>
<feature type="compositionally biased region" description="Basic and acidic residues" evidence="1">
    <location>
        <begin position="7"/>
        <end position="46"/>
    </location>
</feature>
<feature type="region of interest" description="Disordered" evidence="1">
    <location>
        <begin position="1640"/>
        <end position="1693"/>
    </location>
</feature>
<evidence type="ECO:0000256" key="2">
    <source>
        <dbReference type="SAM" id="Phobius"/>
    </source>
</evidence>
<feature type="region of interest" description="Disordered" evidence="1">
    <location>
        <begin position="1"/>
        <end position="83"/>
    </location>
</feature>
<reference evidence="4" key="2">
    <citation type="submission" date="2024-04" db="EMBL/GenBank/DDBJ databases">
        <authorList>
            <person name="Chen Y."/>
            <person name="Shah S."/>
            <person name="Dougan E. K."/>
            <person name="Thang M."/>
            <person name="Chan C."/>
        </authorList>
    </citation>
    <scope>NUCLEOTIDE SEQUENCE [LARGE SCALE GENOMIC DNA]</scope>
</reference>
<accession>A0A9P1GC09</accession>
<comment type="caution">
    <text evidence="3">The sequence shown here is derived from an EMBL/GenBank/DDBJ whole genome shotgun (WGS) entry which is preliminary data.</text>
</comment>
<sequence length="1785" mass="200973">NVLPSSFHDKDAEDVKQKQIEEKAEERETFSMGQEDHPKEPEKFEVETMEGLQDASIPKEHATGSELSQPVQNRPKRPGEVEVTSVFDDADASFLPSMENQVDVSQDPGMSAPVTPPVIPLQLPPTPRQQHPTRTHEMEELEDHESKRAKLESQKKQKITQIREQHESMIRMVKFGEEEFATMDDYEHELDVNENIPEVEFWEDEDKIEFKEVPDALWSTASLEKQPPSPETWVDQLADEVEIQRLLSMGVLQRQEECQDEISGYLKATGDMGMKLTLPEFGAGKWKKGGEKFWNVETFTDADWSAHKEKRIDDLIVKLERMQIQMEQDYAMLSDRVESTSNEVSMTHDYASGNADETDVGAPEGDESEAMDDDVPMEVSTGTDSVTDIVEFLKTEHLKCLQNGDLWDANEIQHTILGFLEEVRTENTSSMLERCKQKVVEMFEEMYKKATEQNRAGNGGTASSGGVKANVDWSKLLNKPSTFGEGKSVEDDVKAWRDYQWQLHQYLVAIDEGYDDELKKLTADPSVELPMDTASVETRNRSNKLYSLLASLMKNRCLAIVKSTASGNGFEALRQLILALRPPVQNRGLALLTAITSWQPFGMQKPLLPQLLVLEEAYEEARKSGMALNDELRSAILLRCIGGQLKTHLNMALTDNAKYSDLREQVLKWDRAQAKWSQWMGGHETDAQPMEIDRVEGKGGGKSKGKTPNDKGKGKGNSAEKYCYSCGGLGSADDDVEIVAPEDMEVQGADIEGGEDHPAAGVEIQEKILVEPLRDDKLVVNGVELTMDSTLATLRAGLTFYNLSTSGSKQKCFTRLANYQKQQELEIITAAANQAQREDVREPQAPKLAVPPSEKEQQQHALTHLPFADWCPSCVCHRSRQDRHMVDGSARRSGAIEPSAFYDEDGAAVIEKAKEEKREELESTKMALWDRPEKVEEELIELPPTGTYPNPTDIWGEGEDEPIQVTGGPATGHADVPPAVAANDDDVVGVPNPSLRLDAPSTPFDLLAAPSTPPSPRATPTTRVHDAEVEEEHSPKRFKEEPHKKARLTRLSEERDAMVRVVKIADDEFYTMDSYNEDPQLDDHCDYGDPWMDEDKVTASGMPEALWYDGDITVQPPTPANWIDQLADKIEIQRLCNMGVLMPEAEYGAKVESRLTTRFVYDWRLKDYSGPNNNEPTRKRWLRRSRCVAREYAFLEHREDTFAPASSTHVLNILPVLWLQKAADFEASKGTDSGCEWLLATLDVKDAFLMVPQPEVLKIRVKQSAEHHWILESFSDSDWSTNQEHRRSTSAGCHLLCGCYMYSSSRTQRVISLSSCEAELHGMVSTLADGIFLKRCIEFLVKATVEHYLLTDSSSARQLAQRQGIGKIKHLSAKVLWIQQQVQDKMVSLCQISTVWNVSDVGTKVLSARRLKLLLHQLGMFTQDSQRVGEEEFNEANNRAGGRNVMQLARVVARVIAVMGLEPTRAMGQGDETCSSPSLSANEWWFKLGIAILVVILIAFAVGCFVVRRYVKQLLHDLYHLSVQVAEADTVIGEHMQQVPAIQSRLDGLMLQVGDVSQRVAMLSNQVIETQNQLEMVSDRQDGLHFAIIEIGGFVRYHDLTARERSSMFTQERGNMMALNTMGASQYLRAIRAQSRAFVRGGEDTDPPTMEESQQHEMEVDENENENGESENRTDDEIITREFNPERNMETRRGELTATLDDLRRQLDEALVGGHYSDGAEIQQTILMVLDHLNNGDLRLPDQRRVMYLQCADRMQQLSNRVRRRGNIALADVYLEYAASYRNSV</sequence>
<keyword evidence="2" id="KW-0472">Membrane</keyword>
<gene>
    <name evidence="3" type="ORF">C1SCF055_LOCUS32939</name>
</gene>
<keyword evidence="2" id="KW-0812">Transmembrane</keyword>
<feature type="compositionally biased region" description="Acidic residues" evidence="1">
    <location>
        <begin position="356"/>
        <end position="376"/>
    </location>
</feature>
<feature type="compositionally biased region" description="Basic and acidic residues" evidence="1">
    <location>
        <begin position="134"/>
        <end position="157"/>
    </location>
</feature>
<feature type="compositionally biased region" description="Basic and acidic residues" evidence="1">
    <location>
        <begin position="1670"/>
        <end position="1693"/>
    </location>
</feature>
<name>A0A9P1GC09_9DINO</name>
<evidence type="ECO:0000313" key="4">
    <source>
        <dbReference type="EMBL" id="CAL1160753.1"/>
    </source>
</evidence>
<feature type="transmembrane region" description="Helical" evidence="2">
    <location>
        <begin position="1484"/>
        <end position="1507"/>
    </location>
</feature>
<feature type="compositionally biased region" description="Basic and acidic residues" evidence="1">
    <location>
        <begin position="1023"/>
        <end position="1043"/>
    </location>
</feature>
<feature type="region of interest" description="Disordered" evidence="1">
    <location>
        <begin position="996"/>
        <end position="1045"/>
    </location>
</feature>
<feature type="compositionally biased region" description="Acidic residues" evidence="1">
    <location>
        <begin position="1659"/>
        <end position="1669"/>
    </location>
</feature>
<protein>
    <submittedName>
        <fullName evidence="3">Uncharacterized protein</fullName>
    </submittedName>
</protein>
<dbReference type="CDD" id="cd09272">
    <property type="entry name" value="RNase_HI_RT_Ty1"/>
    <property type="match status" value="1"/>
</dbReference>
<keyword evidence="2" id="KW-1133">Transmembrane helix</keyword>
<feature type="region of interest" description="Disordered" evidence="1">
    <location>
        <begin position="348"/>
        <end position="379"/>
    </location>
</feature>